<dbReference type="EMBL" id="CP096829">
    <property type="protein sequence ID" value="UPZ13848.1"/>
    <property type="molecule type" value="Genomic_DNA"/>
</dbReference>
<evidence type="ECO:0000313" key="1">
    <source>
        <dbReference type="EMBL" id="UPZ13848.1"/>
    </source>
</evidence>
<reference evidence="1 2" key="1">
    <citation type="submission" date="2022-04" db="EMBL/GenBank/DDBJ databases">
        <authorList>
            <person name="Ra J.-S."/>
            <person name="Kim S.-B."/>
        </authorList>
    </citation>
    <scope>NUCLEOTIDE SEQUENCE [LARGE SCALE GENOMIC DNA]</scope>
    <source>
        <strain evidence="1 2">MMS21-Er5</strain>
    </source>
</reference>
<name>A0ABY4LMJ3_9FLAO</name>
<accession>A0ABY4LMJ3</accession>
<evidence type="ECO:0000313" key="2">
    <source>
        <dbReference type="Proteomes" id="UP000829998"/>
    </source>
</evidence>
<proteinExistence type="predicted"/>
<gene>
    <name evidence="1" type="ORF">M0M44_13920</name>
</gene>
<dbReference type="Proteomes" id="UP000829998">
    <property type="component" value="Chromosome"/>
</dbReference>
<keyword evidence="2" id="KW-1185">Reference proteome</keyword>
<organism evidence="1 2">
    <name type="scientific">Flavobacterium humidisoli</name>
    <dbReference type="NCBI Taxonomy" id="2937442"/>
    <lineage>
        <taxon>Bacteria</taxon>
        <taxon>Pseudomonadati</taxon>
        <taxon>Bacteroidota</taxon>
        <taxon>Flavobacteriia</taxon>
        <taxon>Flavobacteriales</taxon>
        <taxon>Flavobacteriaceae</taxon>
        <taxon>Flavobacterium</taxon>
    </lineage>
</organism>
<protein>
    <submittedName>
        <fullName evidence="1">Uncharacterized protein</fullName>
    </submittedName>
</protein>
<dbReference type="RefSeq" id="WP_248726193.1">
    <property type="nucleotide sequence ID" value="NZ_CP096829.1"/>
</dbReference>
<sequence length="237" mass="27325">MPFPELNLSLGLTDNDGSVFYAGSGEGKVIVKTDSALKKYSINITISEQEVGSVYLNTHLKDAEIPAEIEIPVYQMIVTDDKTNEKEIYKVTRDTFFYKQQTKKKGLWSFLGLKFLAPNNFLFENIPFEPLKEEMETYDISKYRKLNGDELTYSFQKDGQAIQIFAGDINTLKVVKGVSYFVIVDEKKGQRFIGDILYREKFLKLTPSVKLHLIKRKQVSKEMETDKKGRTDRLIYI</sequence>